<dbReference type="Pfam" id="PF11412">
    <property type="entry name" value="DsbD_N"/>
    <property type="match status" value="1"/>
</dbReference>
<evidence type="ECO:0000256" key="1">
    <source>
        <dbReference type="SAM" id="Phobius"/>
    </source>
</evidence>
<dbReference type="EC" id="1.8.1.8" evidence="4"/>
<dbReference type="PROSITE" id="PS51352">
    <property type="entry name" value="THIOREDOXIN_2"/>
    <property type="match status" value="1"/>
</dbReference>
<dbReference type="InterPro" id="IPR028250">
    <property type="entry name" value="DsbDN"/>
</dbReference>
<feature type="signal peptide" evidence="2">
    <location>
        <begin position="1"/>
        <end position="22"/>
    </location>
</feature>
<evidence type="ECO:0000256" key="2">
    <source>
        <dbReference type="SAM" id="SignalP"/>
    </source>
</evidence>
<dbReference type="EMBL" id="AP010803">
    <property type="protein sequence ID" value="BAI97409.1"/>
    <property type="molecule type" value="Genomic_DNA"/>
</dbReference>
<feature type="transmembrane region" description="Helical" evidence="1">
    <location>
        <begin position="407"/>
        <end position="428"/>
    </location>
</feature>
<keyword evidence="2" id="KW-0732">Signal</keyword>
<gene>
    <name evidence="4" type="primary">dsbD</name>
    <name evidence="4" type="ordered locus">SJA_C1-25750</name>
</gene>
<dbReference type="STRING" id="452662.SJA_C1-25750"/>
<reference evidence="4 5" key="1">
    <citation type="journal article" date="2010" name="J. Bacteriol.">
        <title>Complete genome sequence of the representative gamma-hexachlorocyclohexane-degrading bacterium Sphingobium japonicum UT26.</title>
        <authorList>
            <person name="Nagata Y."/>
            <person name="Ohtsubo Y."/>
            <person name="Endo R."/>
            <person name="Ichikawa N."/>
            <person name="Ankai A."/>
            <person name="Oguchi A."/>
            <person name="Fukui S."/>
            <person name="Fujita N."/>
            <person name="Tsuda M."/>
        </authorList>
    </citation>
    <scope>NUCLEOTIDE SEQUENCE [LARGE SCALE GENOMIC DNA]</scope>
    <source>
        <strain evidence="5">DSM 16413 / CCM 7287 / MTCC 6362 / UT26 / NBRC 101211 / UT26S</strain>
    </source>
</reference>
<dbReference type="HOGENOM" id="CLU_014657_1_0_5"/>
<dbReference type="Proteomes" id="UP000007753">
    <property type="component" value="Chromosome 1"/>
</dbReference>
<keyword evidence="4" id="KW-0560">Oxidoreductase</keyword>
<dbReference type="GO" id="GO:0047134">
    <property type="term" value="F:protein-disulfide reductase [NAD(P)H] activity"/>
    <property type="evidence" value="ECO:0007669"/>
    <property type="project" value="UniProtKB-EC"/>
</dbReference>
<dbReference type="PANTHER" id="PTHR32234:SF3">
    <property type="entry name" value="SUPPRESSION OF COPPER SENSITIVITY PROTEIN"/>
    <property type="match status" value="1"/>
</dbReference>
<evidence type="ECO:0000313" key="4">
    <source>
        <dbReference type="EMBL" id="BAI97409.1"/>
    </source>
</evidence>
<dbReference type="RefSeq" id="WP_013040765.1">
    <property type="nucleotide sequence ID" value="NC_014006.1"/>
</dbReference>
<evidence type="ECO:0000313" key="5">
    <source>
        <dbReference type="Proteomes" id="UP000007753"/>
    </source>
</evidence>
<dbReference type="InterPro" id="IPR035671">
    <property type="entry name" value="DsbD_gamma"/>
</dbReference>
<organism evidence="4 5">
    <name type="scientific">Sphingobium indicum (strain DSM 16413 / CCM 7287 / MTCC 6362 / UT26 / NBRC 101211 / UT26S)</name>
    <name type="common">Sphingobium japonicum</name>
    <dbReference type="NCBI Taxonomy" id="452662"/>
    <lineage>
        <taxon>Bacteria</taxon>
        <taxon>Pseudomonadati</taxon>
        <taxon>Pseudomonadota</taxon>
        <taxon>Alphaproteobacteria</taxon>
        <taxon>Sphingomonadales</taxon>
        <taxon>Sphingomonadaceae</taxon>
        <taxon>Sphingobium</taxon>
    </lineage>
</organism>
<dbReference type="GO" id="GO:0045454">
    <property type="term" value="P:cell redox homeostasis"/>
    <property type="evidence" value="ECO:0007669"/>
    <property type="project" value="TreeGrafter"/>
</dbReference>
<dbReference type="GeneID" id="29274136"/>
<feature type="transmembrane region" description="Helical" evidence="1">
    <location>
        <begin position="504"/>
        <end position="524"/>
    </location>
</feature>
<protein>
    <submittedName>
        <fullName evidence="4">Thiol:disulfide interchange protein</fullName>
        <ecNumber evidence="4">1.8.1.8</ecNumber>
    </submittedName>
</protein>
<sequence>MRIFHVLLMTMLLLFAPAAARAQGAFGGGAPHIAAELRAESAAPQPGKDAAIAFSMTPEPGWHGYWQNPGDAGLGMTVKWTLPKGVAIGPLRYPVPETLLISGLMNHVYEGPYGVLAKLTVAPDVPLGTKLPVRVRADWLACTDKVCVPEGADLALDLVAGDGAILPGGRAQFDGWRSHLPRPLGSEASYAIADGRLRLSVPFPAAASARDVHLFALADGLTRYAASQSVTRQGDRLIIETEAGQGLKSDPVQAVLRTGDHVGFLLTARPGAVPAARSVTAQTVLIALGGALLGGLLLNIMPCVFPILGLKAMKLARAGGDERTVRREAWAYSLGIILTCLALGGLLLGLRAAGAAVGWAFQLQDPRIILLLLLLVTAITLNLAGLFELSAFGGGDRLAGKGGATGAFWTGALVAFVATPCTGPFMGAAMGAALVLPIGAALAIFAGLGLGLALPFLALAHIPALRTRLPRPGPWMGRLQKILAIPMALTALGLLWLLGQQRGVPAILLGLCAATALAIGLWWLGRRQLHGRRGGLAVACAALILFAGTAILLPTHAPAAAASEKGLPFDEARLASLRAAGKPVFLYFTADWCLTCKANEAAAIDRDETRAAFEKAGVTVMVGDWTNADPAITRFLEAQGRSGVPLYLWYAPGREARTLPQLLTPATLTALVS</sequence>
<dbReference type="InterPro" id="IPR036249">
    <property type="entry name" value="Thioredoxin-like_sf"/>
</dbReference>
<dbReference type="eggNOG" id="COG4233">
    <property type="taxonomic scope" value="Bacteria"/>
</dbReference>
<feature type="transmembrane region" description="Helical" evidence="1">
    <location>
        <begin position="284"/>
        <end position="308"/>
    </location>
</feature>
<dbReference type="Gene3D" id="3.40.30.10">
    <property type="entry name" value="Glutaredoxin"/>
    <property type="match status" value="1"/>
</dbReference>
<keyword evidence="5" id="KW-1185">Reference proteome</keyword>
<dbReference type="eggNOG" id="COG4232">
    <property type="taxonomic scope" value="Bacteria"/>
</dbReference>
<proteinExistence type="predicted"/>
<dbReference type="SUPFAM" id="SSF52833">
    <property type="entry name" value="Thioredoxin-like"/>
    <property type="match status" value="1"/>
</dbReference>
<feature type="chain" id="PRO_5003067478" evidence="2">
    <location>
        <begin position="23"/>
        <end position="673"/>
    </location>
</feature>
<name>D4Z477_SPHIU</name>
<feature type="transmembrane region" description="Helical" evidence="1">
    <location>
        <begin position="481"/>
        <end position="498"/>
    </location>
</feature>
<dbReference type="KEGG" id="sjp:SJA_C1-25750"/>
<feature type="transmembrane region" description="Helical" evidence="1">
    <location>
        <begin position="368"/>
        <end position="387"/>
    </location>
</feature>
<keyword evidence="1" id="KW-0812">Transmembrane</keyword>
<dbReference type="Pfam" id="PF13899">
    <property type="entry name" value="Thioredoxin_7"/>
    <property type="match status" value="1"/>
</dbReference>
<keyword evidence="1" id="KW-0472">Membrane</keyword>
<evidence type="ECO:0000259" key="3">
    <source>
        <dbReference type="PROSITE" id="PS51352"/>
    </source>
</evidence>
<dbReference type="PANTHER" id="PTHR32234">
    <property type="entry name" value="THIOL:DISULFIDE INTERCHANGE PROTEIN DSBD"/>
    <property type="match status" value="1"/>
</dbReference>
<accession>D4Z477</accession>
<dbReference type="CDD" id="cd02953">
    <property type="entry name" value="DsbDgamma"/>
    <property type="match status" value="1"/>
</dbReference>
<feature type="transmembrane region" description="Helical" evidence="1">
    <location>
        <begin position="434"/>
        <end position="460"/>
    </location>
</feature>
<keyword evidence="1" id="KW-1133">Transmembrane helix</keyword>
<dbReference type="AlphaFoldDB" id="D4Z477"/>
<feature type="domain" description="Thioredoxin" evidence="3">
    <location>
        <begin position="551"/>
        <end position="673"/>
    </location>
</feature>
<feature type="transmembrane region" description="Helical" evidence="1">
    <location>
        <begin position="329"/>
        <end position="348"/>
    </location>
</feature>
<dbReference type="InterPro" id="IPR013766">
    <property type="entry name" value="Thioredoxin_domain"/>
</dbReference>
<feature type="transmembrane region" description="Helical" evidence="1">
    <location>
        <begin position="536"/>
        <end position="553"/>
    </location>
</feature>